<feature type="domain" description="Helicase C-terminal" evidence="8">
    <location>
        <begin position="216"/>
        <end position="374"/>
    </location>
</feature>
<comment type="caution">
    <text evidence="10">The sequence shown here is derived from an EMBL/GenBank/DDBJ whole genome shotgun (WGS) entry which is preliminary data.</text>
</comment>
<evidence type="ECO:0000259" key="8">
    <source>
        <dbReference type="PROSITE" id="PS51194"/>
    </source>
</evidence>
<dbReference type="InterPro" id="IPR014014">
    <property type="entry name" value="RNA_helicase_DEAD_Q_motif"/>
</dbReference>
<dbReference type="InterPro" id="IPR001650">
    <property type="entry name" value="Helicase_C-like"/>
</dbReference>
<reference evidence="10 11" key="1">
    <citation type="submission" date="2014-07" db="EMBL/GenBank/DDBJ databases">
        <title>Genome of Chryseobacterium formosense LMG 24722.</title>
        <authorList>
            <person name="Pipes S.E."/>
            <person name="Stropko S.J."/>
            <person name="Newman J.D."/>
        </authorList>
    </citation>
    <scope>NUCLEOTIDE SEQUENCE [LARGE SCALE GENOMIC DNA]</scope>
    <source>
        <strain evidence="10 11">LMG 24722</strain>
    </source>
</reference>
<dbReference type="PANTHER" id="PTHR47959:SF13">
    <property type="entry name" value="ATP-DEPENDENT RNA HELICASE RHLE"/>
    <property type="match status" value="1"/>
</dbReference>
<evidence type="ECO:0000256" key="1">
    <source>
        <dbReference type="ARBA" id="ARBA00022741"/>
    </source>
</evidence>
<dbReference type="CDD" id="cd18787">
    <property type="entry name" value="SF2_C_DEAD"/>
    <property type="match status" value="1"/>
</dbReference>
<dbReference type="Pfam" id="PF00271">
    <property type="entry name" value="Helicase_C"/>
    <property type="match status" value="1"/>
</dbReference>
<keyword evidence="4" id="KW-0067">ATP-binding</keyword>
<dbReference type="STRING" id="236814.IX39_00295"/>
<evidence type="ECO:0000256" key="4">
    <source>
        <dbReference type="ARBA" id="ARBA00022840"/>
    </source>
</evidence>
<dbReference type="GO" id="GO:0005524">
    <property type="term" value="F:ATP binding"/>
    <property type="evidence" value="ECO:0007669"/>
    <property type="project" value="UniProtKB-KW"/>
</dbReference>
<dbReference type="SUPFAM" id="SSF52540">
    <property type="entry name" value="P-loop containing nucleoside triphosphate hydrolases"/>
    <property type="match status" value="1"/>
</dbReference>
<dbReference type="InterPro" id="IPR011545">
    <property type="entry name" value="DEAD/DEAH_box_helicase_dom"/>
</dbReference>
<feature type="domain" description="Helicase ATP-binding" evidence="7">
    <location>
        <begin position="32"/>
        <end position="205"/>
    </location>
</feature>
<feature type="short sequence motif" description="Q motif" evidence="6">
    <location>
        <begin position="1"/>
        <end position="29"/>
    </location>
</feature>
<dbReference type="PANTHER" id="PTHR47959">
    <property type="entry name" value="ATP-DEPENDENT RNA HELICASE RHLE-RELATED"/>
    <property type="match status" value="1"/>
</dbReference>
<name>A0A085Z404_9FLAO</name>
<dbReference type="GO" id="GO:0005829">
    <property type="term" value="C:cytosol"/>
    <property type="evidence" value="ECO:0007669"/>
    <property type="project" value="TreeGrafter"/>
</dbReference>
<keyword evidence="11" id="KW-1185">Reference proteome</keyword>
<keyword evidence="3 10" id="KW-0347">Helicase</keyword>
<dbReference type="EMBL" id="JPRP01000001">
    <property type="protein sequence ID" value="KFE99167.1"/>
    <property type="molecule type" value="Genomic_DNA"/>
</dbReference>
<keyword evidence="1" id="KW-0547">Nucleotide-binding</keyword>
<dbReference type="Gene3D" id="3.40.50.300">
    <property type="entry name" value="P-loop containing nucleotide triphosphate hydrolases"/>
    <property type="match status" value="2"/>
</dbReference>
<evidence type="ECO:0000259" key="7">
    <source>
        <dbReference type="PROSITE" id="PS51192"/>
    </source>
</evidence>
<evidence type="ECO:0000256" key="3">
    <source>
        <dbReference type="ARBA" id="ARBA00022806"/>
    </source>
</evidence>
<proteinExistence type="inferred from homology"/>
<dbReference type="GO" id="GO:0003676">
    <property type="term" value="F:nucleic acid binding"/>
    <property type="evidence" value="ECO:0007669"/>
    <property type="project" value="InterPro"/>
</dbReference>
<dbReference type="Proteomes" id="UP000028713">
    <property type="component" value="Unassembled WGS sequence"/>
</dbReference>
<dbReference type="InterPro" id="IPR050079">
    <property type="entry name" value="DEAD_box_RNA_helicase"/>
</dbReference>
<dbReference type="SMART" id="SM00487">
    <property type="entry name" value="DEXDc"/>
    <property type="match status" value="1"/>
</dbReference>
<dbReference type="InterPro" id="IPR014001">
    <property type="entry name" value="Helicase_ATP-bd"/>
</dbReference>
<evidence type="ECO:0000256" key="6">
    <source>
        <dbReference type="PROSITE-ProRule" id="PRU00552"/>
    </source>
</evidence>
<evidence type="ECO:0000259" key="9">
    <source>
        <dbReference type="PROSITE" id="PS51195"/>
    </source>
</evidence>
<evidence type="ECO:0000313" key="10">
    <source>
        <dbReference type="EMBL" id="KFE99167.1"/>
    </source>
</evidence>
<protein>
    <submittedName>
        <fullName evidence="10">DEAD/DEAH box helicase</fullName>
    </submittedName>
</protein>
<dbReference type="eggNOG" id="COG0513">
    <property type="taxonomic scope" value="Bacteria"/>
</dbReference>
<dbReference type="PROSITE" id="PS51195">
    <property type="entry name" value="Q_MOTIF"/>
    <property type="match status" value="1"/>
</dbReference>
<dbReference type="PROSITE" id="PS51194">
    <property type="entry name" value="HELICASE_CTER"/>
    <property type="match status" value="1"/>
</dbReference>
<dbReference type="SMART" id="SM00490">
    <property type="entry name" value="HELICc"/>
    <property type="match status" value="1"/>
</dbReference>
<dbReference type="InterPro" id="IPR044742">
    <property type="entry name" value="DEAD/DEAH_RhlB"/>
</dbReference>
<dbReference type="GO" id="GO:0003724">
    <property type="term" value="F:RNA helicase activity"/>
    <property type="evidence" value="ECO:0007669"/>
    <property type="project" value="InterPro"/>
</dbReference>
<comment type="similarity">
    <text evidence="5">Belongs to the DEAD box helicase family.</text>
</comment>
<dbReference type="PROSITE" id="PS51192">
    <property type="entry name" value="HELICASE_ATP_BIND_1"/>
    <property type="match status" value="1"/>
</dbReference>
<feature type="domain" description="DEAD-box RNA helicase Q" evidence="9">
    <location>
        <begin position="1"/>
        <end position="29"/>
    </location>
</feature>
<evidence type="ECO:0000256" key="5">
    <source>
        <dbReference type="ARBA" id="ARBA00038437"/>
    </source>
</evidence>
<organism evidence="10 11">
    <name type="scientific">Chryseobacterium formosense</name>
    <dbReference type="NCBI Taxonomy" id="236814"/>
    <lineage>
        <taxon>Bacteria</taxon>
        <taxon>Pseudomonadati</taxon>
        <taxon>Bacteroidota</taxon>
        <taxon>Flavobacteriia</taxon>
        <taxon>Flavobacteriales</taxon>
        <taxon>Weeksellaceae</taxon>
        <taxon>Chryseobacterium group</taxon>
        <taxon>Chryseobacterium</taxon>
    </lineage>
</organism>
<dbReference type="Pfam" id="PF00270">
    <property type="entry name" value="DEAD"/>
    <property type="match status" value="1"/>
</dbReference>
<gene>
    <name evidence="10" type="ORF">IX39_00295</name>
</gene>
<accession>A0A085Z404</accession>
<keyword evidence="2" id="KW-0378">Hydrolase</keyword>
<dbReference type="GO" id="GO:0016787">
    <property type="term" value="F:hydrolase activity"/>
    <property type="evidence" value="ECO:0007669"/>
    <property type="project" value="UniProtKB-KW"/>
</dbReference>
<evidence type="ECO:0000256" key="2">
    <source>
        <dbReference type="ARBA" id="ARBA00022801"/>
    </source>
</evidence>
<dbReference type="AlphaFoldDB" id="A0A085Z404"/>
<sequence>MSFRKLKLINPIIRAVTEAGYSKPTEIQSRVIPMILAGKDIIASAPTGSGKKAAFVLPTLQILKKSSPEHKKIRALIVAPTIETAANIEENFRLCCKYSSVVVVNISDNVSIDNGFNTLQTRVDVLITTPEKLLERLNRKLTDLSKLEILALYEADKLYVKNLLQDIKNIFKLFPKNVQTLFLGTEIPDYLKKISAKFQNNPCEIILNAGSELLNTIEQSIYFVETRDKPELLIDLFNNNSIKRLLVFTDTKHIANHLVEHLEIAGIRTAAIHAKLSQTERSDNLEGFINNSIKILVTTDIASKDFDIEELFDVVQYDLPEIPETYIRRIERAGKTGNKGTSVSFCTADEHSSLHNIQNLLGFTIPVTIFKNKL</sequence>
<dbReference type="CDD" id="cd00268">
    <property type="entry name" value="DEADc"/>
    <property type="match status" value="1"/>
</dbReference>
<evidence type="ECO:0000313" key="11">
    <source>
        <dbReference type="Proteomes" id="UP000028713"/>
    </source>
</evidence>
<dbReference type="InterPro" id="IPR027417">
    <property type="entry name" value="P-loop_NTPase"/>
</dbReference>